<evidence type="ECO:0000313" key="3">
    <source>
        <dbReference type="Proteomes" id="UP000712281"/>
    </source>
</evidence>
<comment type="caution">
    <text evidence="2">The sequence shown here is derived from an EMBL/GenBank/DDBJ whole genome shotgun (WGS) entry which is preliminary data.</text>
</comment>
<dbReference type="Proteomes" id="UP000712281">
    <property type="component" value="Unassembled WGS sequence"/>
</dbReference>
<dbReference type="EMBL" id="QGKW02001940">
    <property type="protein sequence ID" value="KAF2559493.1"/>
    <property type="molecule type" value="Genomic_DNA"/>
</dbReference>
<reference evidence="2" key="1">
    <citation type="submission" date="2019-12" db="EMBL/GenBank/DDBJ databases">
        <title>Genome sequencing and annotation of Brassica cretica.</title>
        <authorList>
            <person name="Studholme D.J."/>
            <person name="Sarris P.F."/>
        </authorList>
    </citation>
    <scope>NUCLEOTIDE SEQUENCE</scope>
    <source>
        <strain evidence="2">PFS-001/15</strain>
        <tissue evidence="2">Leaf</tissue>
    </source>
</reference>
<organism evidence="2 3">
    <name type="scientific">Brassica cretica</name>
    <name type="common">Mustard</name>
    <dbReference type="NCBI Taxonomy" id="69181"/>
    <lineage>
        <taxon>Eukaryota</taxon>
        <taxon>Viridiplantae</taxon>
        <taxon>Streptophyta</taxon>
        <taxon>Embryophyta</taxon>
        <taxon>Tracheophyta</taxon>
        <taxon>Spermatophyta</taxon>
        <taxon>Magnoliopsida</taxon>
        <taxon>eudicotyledons</taxon>
        <taxon>Gunneridae</taxon>
        <taxon>Pentapetalae</taxon>
        <taxon>rosids</taxon>
        <taxon>malvids</taxon>
        <taxon>Brassicales</taxon>
        <taxon>Brassicaceae</taxon>
        <taxon>Brassiceae</taxon>
        <taxon>Brassica</taxon>
    </lineage>
</organism>
<evidence type="ECO:0000313" key="2">
    <source>
        <dbReference type="EMBL" id="KAF2559493.1"/>
    </source>
</evidence>
<sequence>MVKKTTKAQGKSSYGGSQDNTPIPHASSSTANKPTKRSACEQRQPWLHPRYLPLLIGNIFPEQADTGSDGRHARQARQLIRAAKPRVISHQDSRMKEIVSEHEGVQQNRLWLSTSLPILNIQNQTASSESCQRQVNATKARALRLKNRGVKKKTKPTIPTASTSANPRGRYRRPTVNKWDLVKCSACQAIVWNAEAVTQGTRNSPKMFSICCQQGRVKLPPRREPPSPLKEILDKPSFRPLIRVANEVLSKDGIERTMLTAYFEACQIYEEARELTYI</sequence>
<feature type="region of interest" description="Disordered" evidence="1">
    <location>
        <begin position="149"/>
        <end position="172"/>
    </location>
</feature>
<feature type="region of interest" description="Disordered" evidence="1">
    <location>
        <begin position="1"/>
        <end position="44"/>
    </location>
</feature>
<gene>
    <name evidence="2" type="ORF">F2Q68_00015978</name>
</gene>
<proteinExistence type="predicted"/>
<feature type="compositionally biased region" description="Polar residues" evidence="1">
    <location>
        <begin position="7"/>
        <end position="33"/>
    </location>
</feature>
<evidence type="ECO:0000256" key="1">
    <source>
        <dbReference type="SAM" id="MobiDB-lite"/>
    </source>
</evidence>
<name>A0A8S9HNI7_BRACR</name>
<feature type="compositionally biased region" description="Polar residues" evidence="1">
    <location>
        <begin position="157"/>
        <end position="166"/>
    </location>
</feature>
<accession>A0A8S9HNI7</accession>
<protein>
    <submittedName>
        <fullName evidence="2">Uncharacterized protein</fullName>
    </submittedName>
</protein>
<dbReference type="AlphaFoldDB" id="A0A8S9HNI7"/>